<keyword evidence="4" id="KW-0158">Chromosome</keyword>
<evidence type="ECO:0000256" key="2">
    <source>
        <dbReference type="ARBA" id="ARBA00004584"/>
    </source>
</evidence>
<dbReference type="EMBL" id="JALJOQ010000040">
    <property type="protein sequence ID" value="KAK9805968.1"/>
    <property type="molecule type" value="Genomic_DNA"/>
</dbReference>
<feature type="region of interest" description="Disordered" evidence="11">
    <location>
        <begin position="1"/>
        <end position="26"/>
    </location>
</feature>
<evidence type="ECO:0000313" key="14">
    <source>
        <dbReference type="Proteomes" id="UP001465755"/>
    </source>
</evidence>
<reference evidence="13 14" key="1">
    <citation type="journal article" date="2024" name="Nat. Commun.">
        <title>Phylogenomics reveals the evolutionary origins of lichenization in chlorophyte algae.</title>
        <authorList>
            <person name="Puginier C."/>
            <person name="Libourel C."/>
            <person name="Otte J."/>
            <person name="Skaloud P."/>
            <person name="Haon M."/>
            <person name="Grisel S."/>
            <person name="Petersen M."/>
            <person name="Berrin J.G."/>
            <person name="Delaux P.M."/>
            <person name="Dal Grande F."/>
            <person name="Keller J."/>
        </authorList>
    </citation>
    <scope>NUCLEOTIDE SEQUENCE [LARGE SCALE GENOMIC DNA]</scope>
    <source>
        <strain evidence="13 14">SAG 2036</strain>
    </source>
</reference>
<evidence type="ECO:0000256" key="6">
    <source>
        <dbReference type="ARBA" id="ARBA00022776"/>
    </source>
</evidence>
<keyword evidence="5" id="KW-0132">Cell division</keyword>
<protein>
    <recommendedName>
        <fullName evidence="12">Borealin N-terminal domain-containing protein</fullName>
    </recommendedName>
</protein>
<evidence type="ECO:0000313" key="13">
    <source>
        <dbReference type="EMBL" id="KAK9805968.1"/>
    </source>
</evidence>
<dbReference type="AlphaFoldDB" id="A0AAW1P7Z2"/>
<evidence type="ECO:0000256" key="7">
    <source>
        <dbReference type="ARBA" id="ARBA00023242"/>
    </source>
</evidence>
<evidence type="ECO:0000256" key="10">
    <source>
        <dbReference type="SAM" id="Coils"/>
    </source>
</evidence>
<keyword evidence="9" id="KW-0137">Centromere</keyword>
<evidence type="ECO:0000256" key="1">
    <source>
        <dbReference type="ARBA" id="ARBA00004123"/>
    </source>
</evidence>
<dbReference type="GO" id="GO:0005634">
    <property type="term" value="C:nucleus"/>
    <property type="evidence" value="ECO:0007669"/>
    <property type="project" value="UniProtKB-SubCell"/>
</dbReference>
<feature type="coiled-coil region" evidence="10">
    <location>
        <begin position="26"/>
        <end position="57"/>
    </location>
</feature>
<feature type="compositionally biased region" description="Low complexity" evidence="11">
    <location>
        <begin position="108"/>
        <end position="117"/>
    </location>
</feature>
<organism evidence="13 14">
    <name type="scientific">Symbiochloris irregularis</name>
    <dbReference type="NCBI Taxonomy" id="706552"/>
    <lineage>
        <taxon>Eukaryota</taxon>
        <taxon>Viridiplantae</taxon>
        <taxon>Chlorophyta</taxon>
        <taxon>core chlorophytes</taxon>
        <taxon>Trebouxiophyceae</taxon>
        <taxon>Trebouxiales</taxon>
        <taxon>Trebouxiaceae</taxon>
        <taxon>Symbiochloris</taxon>
    </lineage>
</organism>
<comment type="similarity">
    <text evidence="3">Belongs to the borealin family.</text>
</comment>
<dbReference type="Pfam" id="PF10444">
    <property type="entry name" value="Nbl1_Borealin_N"/>
    <property type="match status" value="1"/>
</dbReference>
<keyword evidence="10" id="KW-0175">Coiled coil</keyword>
<feature type="region of interest" description="Disordered" evidence="11">
    <location>
        <begin position="108"/>
        <end position="135"/>
    </location>
</feature>
<keyword evidence="8" id="KW-0131">Cell cycle</keyword>
<evidence type="ECO:0000256" key="8">
    <source>
        <dbReference type="ARBA" id="ARBA00023306"/>
    </source>
</evidence>
<dbReference type="GO" id="GO:0051301">
    <property type="term" value="P:cell division"/>
    <property type="evidence" value="ECO:0007669"/>
    <property type="project" value="UniProtKB-KW"/>
</dbReference>
<evidence type="ECO:0000256" key="4">
    <source>
        <dbReference type="ARBA" id="ARBA00022454"/>
    </source>
</evidence>
<sequence>MPPKRRGRAAAKKQTEVEAEPEAQLSDDYLRQREKLVAELEAQVQERQQQMAALGEEAISTLRTELYAQMLSIPKSVREMPFKLFKEKYGGDLHNVILEEICGRQQAAQSSMAQPPATALRGRRGRGAQTSAAVPRTTRKAAAAAAACAAAQAPLSQMATETPSVPHMLPPSTAFTPAVPGTMQRVPKLGETFFSARGSPLGVFERDPGTRQGVLSTVLRGGRKVQSAVPSDSPEGTMMATIIKRPQPGSKTQGKEAIVMTAKDGSNIEIDCNEGIHKLPKRQQAEARANLEAISKRIDGMLGKRGTVATRRR</sequence>
<feature type="compositionally biased region" description="Basic residues" evidence="11">
    <location>
        <begin position="1"/>
        <end position="11"/>
    </location>
</feature>
<gene>
    <name evidence="13" type="ORF">WJX73_009695</name>
</gene>
<evidence type="ECO:0000256" key="5">
    <source>
        <dbReference type="ARBA" id="ARBA00022618"/>
    </source>
</evidence>
<keyword evidence="6" id="KW-0498">Mitosis</keyword>
<proteinExistence type="inferred from homology"/>
<dbReference type="PANTHER" id="PTHR16040">
    <property type="entry name" value="AUSTRALIN, ISOFORM A-RELATED"/>
    <property type="match status" value="1"/>
</dbReference>
<dbReference type="Proteomes" id="UP001465755">
    <property type="component" value="Unassembled WGS sequence"/>
</dbReference>
<keyword evidence="14" id="KW-1185">Reference proteome</keyword>
<name>A0AAW1P7Z2_9CHLO</name>
<evidence type="ECO:0000256" key="9">
    <source>
        <dbReference type="ARBA" id="ARBA00023328"/>
    </source>
</evidence>
<accession>A0AAW1P7Z2</accession>
<dbReference type="InterPro" id="IPR018851">
    <property type="entry name" value="Borealin_N"/>
</dbReference>
<keyword evidence="7" id="KW-0539">Nucleus</keyword>
<feature type="domain" description="Borealin N-terminal" evidence="12">
    <location>
        <begin position="32"/>
        <end position="88"/>
    </location>
</feature>
<dbReference type="GO" id="GO:0000775">
    <property type="term" value="C:chromosome, centromeric region"/>
    <property type="evidence" value="ECO:0007669"/>
    <property type="project" value="UniProtKB-SubCell"/>
</dbReference>
<evidence type="ECO:0000256" key="3">
    <source>
        <dbReference type="ARBA" id="ARBA00009914"/>
    </source>
</evidence>
<dbReference type="Gene3D" id="6.10.250.1900">
    <property type="match status" value="1"/>
</dbReference>
<evidence type="ECO:0000259" key="12">
    <source>
        <dbReference type="Pfam" id="PF10444"/>
    </source>
</evidence>
<comment type="subcellular location">
    <subcellularLocation>
        <location evidence="2">Chromosome</location>
        <location evidence="2">Centromere</location>
    </subcellularLocation>
    <subcellularLocation>
        <location evidence="1">Nucleus</location>
    </subcellularLocation>
</comment>
<comment type="caution">
    <text evidence="13">The sequence shown here is derived from an EMBL/GenBank/DDBJ whole genome shotgun (WGS) entry which is preliminary data.</text>
</comment>
<dbReference type="InterPro" id="IPR018867">
    <property type="entry name" value="Cell_div_borealin"/>
</dbReference>
<evidence type="ECO:0000256" key="11">
    <source>
        <dbReference type="SAM" id="MobiDB-lite"/>
    </source>
</evidence>
<dbReference type="PANTHER" id="PTHR16040:SF7">
    <property type="entry name" value="AUSTRALIN, ISOFORM A-RELATED"/>
    <property type="match status" value="1"/>
</dbReference>